<feature type="compositionally biased region" description="Pro residues" evidence="1">
    <location>
        <begin position="1"/>
        <end position="11"/>
    </location>
</feature>
<feature type="region of interest" description="Disordered" evidence="1">
    <location>
        <begin position="28"/>
        <end position="57"/>
    </location>
</feature>
<feature type="region of interest" description="Disordered" evidence="1">
    <location>
        <begin position="1"/>
        <end position="20"/>
    </location>
</feature>
<evidence type="ECO:0000313" key="2">
    <source>
        <dbReference type="EMBL" id="GGS37501.1"/>
    </source>
</evidence>
<organism evidence="2 3">
    <name type="scientific">Actinokineospora fastidiosa</name>
    <dbReference type="NCBI Taxonomy" id="1816"/>
    <lineage>
        <taxon>Bacteria</taxon>
        <taxon>Bacillati</taxon>
        <taxon>Actinomycetota</taxon>
        <taxon>Actinomycetes</taxon>
        <taxon>Pseudonocardiales</taxon>
        <taxon>Pseudonocardiaceae</taxon>
        <taxon>Actinokineospora</taxon>
    </lineage>
</organism>
<dbReference type="AlphaFoldDB" id="A0A918GIJ0"/>
<name>A0A918GIJ0_9PSEU</name>
<proteinExistence type="predicted"/>
<gene>
    <name evidence="2" type="ORF">GCM10010171_35490</name>
</gene>
<comment type="caution">
    <text evidence="2">The sequence shown here is derived from an EMBL/GenBank/DDBJ whole genome shotgun (WGS) entry which is preliminary data.</text>
</comment>
<dbReference type="Proteomes" id="UP000660680">
    <property type="component" value="Unassembled WGS sequence"/>
</dbReference>
<dbReference type="NCBIfam" id="NF047619">
    <property type="entry name" value="NADase_discoid"/>
    <property type="match status" value="1"/>
</dbReference>
<reference evidence="2" key="2">
    <citation type="submission" date="2020-09" db="EMBL/GenBank/DDBJ databases">
        <authorList>
            <person name="Sun Q."/>
            <person name="Ohkuma M."/>
        </authorList>
    </citation>
    <scope>NUCLEOTIDE SEQUENCE</scope>
    <source>
        <strain evidence="2">JCM 3276</strain>
    </source>
</reference>
<dbReference type="RefSeq" id="WP_189211476.1">
    <property type="nucleotide sequence ID" value="NZ_BMRB01000002.1"/>
</dbReference>
<accession>A0A918GIJ0</accession>
<dbReference type="SUPFAM" id="SSF49785">
    <property type="entry name" value="Galactose-binding domain-like"/>
    <property type="match status" value="1"/>
</dbReference>
<sequence length="314" mass="34169">MDSTPPEPPRLPTVEERDAAKKLVVPVAGVGQTGKGELPQQPKPAAPVTRKRPPTAKLKPGDLVCGECGEGNAPTRKFCSRCGTSLADAEVVKTPWWRKLLPKGGAKVRKTGDRPKGTRQGQSKFAETAGAVFRATRRVVSILLLIATIAYGVSSQFRGWVNERALGAKQWVEELVLPQYDPVSPIAVKATAALPDHPGEAAVDGNTKSYWAAPGNSKPILILTYDRPVDLEKAIVRAGAQDGFQSMHRPRRLHLVFDTGRTADVELKDQPDPQEISFENGQGARSVEIHVIDVFKSVKGTDLAFTEIEMFIRR</sequence>
<dbReference type="InterPro" id="IPR057561">
    <property type="entry name" value="NADase_transloc"/>
</dbReference>
<evidence type="ECO:0000256" key="1">
    <source>
        <dbReference type="SAM" id="MobiDB-lite"/>
    </source>
</evidence>
<dbReference type="InterPro" id="IPR008979">
    <property type="entry name" value="Galactose-bd-like_sf"/>
</dbReference>
<dbReference type="EMBL" id="BMRB01000002">
    <property type="protein sequence ID" value="GGS37501.1"/>
    <property type="molecule type" value="Genomic_DNA"/>
</dbReference>
<evidence type="ECO:0000313" key="3">
    <source>
        <dbReference type="Proteomes" id="UP000660680"/>
    </source>
</evidence>
<protein>
    <submittedName>
        <fullName evidence="2">Zinc ribbon domain-containing protein</fullName>
    </submittedName>
</protein>
<keyword evidence="3" id="KW-1185">Reference proteome</keyword>
<reference evidence="2" key="1">
    <citation type="journal article" date="2014" name="Int. J. Syst. Evol. Microbiol.">
        <title>Complete genome sequence of Corynebacterium casei LMG S-19264T (=DSM 44701T), isolated from a smear-ripened cheese.</title>
        <authorList>
            <consortium name="US DOE Joint Genome Institute (JGI-PGF)"/>
            <person name="Walter F."/>
            <person name="Albersmeier A."/>
            <person name="Kalinowski J."/>
            <person name="Ruckert C."/>
        </authorList>
    </citation>
    <scope>NUCLEOTIDE SEQUENCE</scope>
    <source>
        <strain evidence="2">JCM 3276</strain>
    </source>
</reference>